<sequence>MLFLFFILTCVQLSSAKKSYFEDAKDPVGQDYKNLIMDPASRQLVICSWAKNTPESNDLEECVKSAVKQFLYPRAKLKCRQKSQEIQCVSETKKTLRNLMSACSAGREEQNCKTLIQNTRTLI</sequence>
<organism evidence="2">
    <name type="scientific">Tortanus dextrilobatus</name>
    <dbReference type="NCBI Taxonomy" id="207953"/>
    <lineage>
        <taxon>Eukaryota</taxon>
        <taxon>Metazoa</taxon>
        <taxon>Ecdysozoa</taxon>
        <taxon>Arthropoda</taxon>
        <taxon>Crustacea</taxon>
        <taxon>Multicrustacea</taxon>
        <taxon>Hexanauplia</taxon>
        <taxon>Copepoda</taxon>
        <taxon>Calanoida</taxon>
        <taxon>Tortanidae</taxon>
        <taxon>Tortanus</taxon>
    </lineage>
</organism>
<feature type="signal peptide" evidence="1">
    <location>
        <begin position="1"/>
        <end position="16"/>
    </location>
</feature>
<reference evidence="2" key="1">
    <citation type="journal article" date="2015" name="Sci. Rep.">
        <title>Spliced leader RNA trans-splicing discovered in copepods.</title>
        <authorList>
            <person name="Yang F."/>
            <person name="Xu D."/>
            <person name="Zhuang Y."/>
            <person name="Yi X."/>
            <person name="Huang Y."/>
            <person name="Chen H."/>
            <person name="Lin S."/>
            <person name="Campbell D.A."/>
            <person name="Sturm N.R."/>
            <person name="Liu G."/>
            <person name="Zhang H."/>
        </authorList>
    </citation>
    <scope>NUCLEOTIDE SEQUENCE</scope>
</reference>
<feature type="chain" id="PRO_5006831239" evidence="1">
    <location>
        <begin position="17"/>
        <end position="123"/>
    </location>
</feature>
<accession>A0A0U2MAK8</accession>
<evidence type="ECO:0000313" key="2">
    <source>
        <dbReference type="EMBL" id="ALS05223.1"/>
    </source>
</evidence>
<protein>
    <submittedName>
        <fullName evidence="2">Uncharacterized protein</fullName>
    </submittedName>
</protein>
<dbReference type="AlphaFoldDB" id="A0A0U2MAK8"/>
<evidence type="ECO:0000256" key="1">
    <source>
        <dbReference type="SAM" id="SignalP"/>
    </source>
</evidence>
<dbReference type="EMBL" id="KT755389">
    <property type="protein sequence ID" value="ALS05223.1"/>
    <property type="molecule type" value="mRNA"/>
</dbReference>
<proteinExistence type="evidence at transcript level"/>
<keyword evidence="1" id="KW-0732">Signal</keyword>
<name>A0A0U2MAK8_9MAXI</name>